<dbReference type="AlphaFoldDB" id="A0A1W1Z5E2"/>
<dbReference type="InterPro" id="IPR010839">
    <property type="entry name" value="AtuA_N"/>
</dbReference>
<protein>
    <recommendedName>
        <fullName evidence="1">Acyclic terpene utilisation N-terminal domain-containing protein</fullName>
    </recommendedName>
</protein>
<evidence type="ECO:0000313" key="2">
    <source>
        <dbReference type="EMBL" id="SMC43649.1"/>
    </source>
</evidence>
<dbReference type="Pfam" id="PF07287">
    <property type="entry name" value="AtuA"/>
    <property type="match status" value="1"/>
</dbReference>
<accession>A0A1W1Z5E2</accession>
<evidence type="ECO:0000313" key="3">
    <source>
        <dbReference type="Proteomes" id="UP000192708"/>
    </source>
</evidence>
<dbReference type="EMBL" id="FWXJ01000004">
    <property type="protein sequence ID" value="SMC43649.1"/>
    <property type="molecule type" value="Genomic_DNA"/>
</dbReference>
<gene>
    <name evidence="2" type="ORF">SAMN06296008_104122</name>
</gene>
<sequence>MQNFNISYAQSFFGDQIDTVIRTVDCMIKRRLPGAIVFENLVMPGNHSSHSDFLNQLGSAAILNQATGKLITKCLENHLLIICNYGENFPEVLAQSIIKFAMELGLSSPKIMIDSDKILPRHGFPGVPFYRFDHQHHATSIFYKNFQNGRDIADGIQSGAQILFTKNLSYSSLILGTSMAHFDWSEMDQNQLASASIIGSILESDGQSEHFSTRMENFDKSLTEKSKTFAIAEFSDDGSCVISKSDAAKGFLNNFIVKKLYEIEEPHALITQDIIADICKLVVEDLGENQVRIRGVVGHPLRTIQYLDDVAL</sequence>
<dbReference type="RefSeq" id="WP_084283087.1">
    <property type="nucleotide sequence ID" value="NZ_FWXJ01000004.1"/>
</dbReference>
<feature type="domain" description="Acyclic terpene utilisation N-terminal" evidence="1">
    <location>
        <begin position="66"/>
        <end position="300"/>
    </location>
</feature>
<name>A0A1W1Z5E2_9BURK</name>
<evidence type="ECO:0000259" key="1">
    <source>
        <dbReference type="Pfam" id="PF07287"/>
    </source>
</evidence>
<dbReference type="STRING" id="1938817.SAMN06296008_104122"/>
<organism evidence="2 3">
    <name type="scientific">Polynucleobacter kasalickyi</name>
    <dbReference type="NCBI Taxonomy" id="1938817"/>
    <lineage>
        <taxon>Bacteria</taxon>
        <taxon>Pseudomonadati</taxon>
        <taxon>Pseudomonadota</taxon>
        <taxon>Betaproteobacteria</taxon>
        <taxon>Burkholderiales</taxon>
        <taxon>Burkholderiaceae</taxon>
        <taxon>Polynucleobacter</taxon>
    </lineage>
</organism>
<dbReference type="Proteomes" id="UP000192708">
    <property type="component" value="Unassembled WGS sequence"/>
</dbReference>
<dbReference type="PANTHER" id="PTHR47585:SF2">
    <property type="entry name" value="DUF1446 DOMAIN PROTEIN (AFU_ORTHOLOGUE AFUA_6G11420)"/>
    <property type="match status" value="1"/>
</dbReference>
<dbReference type="OrthoDB" id="9828255at2"/>
<proteinExistence type="predicted"/>
<keyword evidence="3" id="KW-1185">Reference proteome</keyword>
<dbReference type="PANTHER" id="PTHR47585">
    <property type="match status" value="1"/>
</dbReference>
<reference evidence="2 3" key="1">
    <citation type="submission" date="2017-04" db="EMBL/GenBank/DDBJ databases">
        <authorList>
            <person name="Afonso C.L."/>
            <person name="Miller P.J."/>
            <person name="Scott M.A."/>
            <person name="Spackman E."/>
            <person name="Goraichik I."/>
            <person name="Dimitrov K.M."/>
            <person name="Suarez D.L."/>
            <person name="Swayne D.E."/>
        </authorList>
    </citation>
    <scope>NUCLEOTIDE SEQUENCE [LARGE SCALE GENOMIC DNA]</scope>
    <source>
        <strain evidence="2 3">VK13</strain>
    </source>
</reference>